<feature type="region of interest" description="Disordered" evidence="10">
    <location>
        <begin position="1"/>
        <end position="47"/>
    </location>
</feature>
<feature type="region of interest" description="Disordered" evidence="10">
    <location>
        <begin position="343"/>
        <end position="375"/>
    </location>
</feature>
<evidence type="ECO:0000256" key="7">
    <source>
        <dbReference type="ARBA" id="ARBA00023136"/>
    </source>
</evidence>
<evidence type="ECO:0000256" key="1">
    <source>
        <dbReference type="ARBA" id="ARBA00022448"/>
    </source>
</evidence>
<dbReference type="AlphaFoldDB" id="A0A8F2W008"/>
<dbReference type="HAMAP" id="MF_03114">
    <property type="entry name" value="Get2"/>
    <property type="match status" value="1"/>
</dbReference>
<feature type="topological domain" description="Lumenal" evidence="8">
    <location>
        <begin position="599"/>
        <end position="600"/>
    </location>
</feature>
<evidence type="ECO:0000256" key="9">
    <source>
        <dbReference type="SAM" id="Coils"/>
    </source>
</evidence>
<dbReference type="GO" id="GO:0042729">
    <property type="term" value="C:DASH complex"/>
    <property type="evidence" value="ECO:0007669"/>
    <property type="project" value="InterPro"/>
</dbReference>
<keyword evidence="3 8" id="KW-0256">Endoplasmic reticulum</keyword>
<feature type="compositionally biased region" description="Polar residues" evidence="10">
    <location>
        <begin position="153"/>
        <end position="168"/>
    </location>
</feature>
<keyword evidence="6 8" id="KW-0333">Golgi apparatus</keyword>
<dbReference type="Proteomes" id="UP000825438">
    <property type="component" value="Chromosome I"/>
</dbReference>
<keyword evidence="9" id="KW-0175">Coiled coil</keyword>
<gene>
    <name evidence="8" type="primary">GET2</name>
    <name evidence="12" type="ORF">CA7LBN_001143</name>
</gene>
<dbReference type="GO" id="GO:0043529">
    <property type="term" value="C:GET complex"/>
    <property type="evidence" value="ECO:0007669"/>
    <property type="project" value="UniProtKB-UniRule"/>
</dbReference>
<evidence type="ECO:0000256" key="10">
    <source>
        <dbReference type="SAM" id="MobiDB-lite"/>
    </source>
</evidence>
<organism evidence="12">
    <name type="scientific">Candidozyma auris</name>
    <name type="common">Yeast</name>
    <name type="synonym">Candida auris</name>
    <dbReference type="NCBI Taxonomy" id="498019"/>
    <lineage>
        <taxon>Eukaryota</taxon>
        <taxon>Fungi</taxon>
        <taxon>Dikarya</taxon>
        <taxon>Ascomycota</taxon>
        <taxon>Saccharomycotina</taxon>
        <taxon>Pichiomycetes</taxon>
        <taxon>Metschnikowiaceae</taxon>
        <taxon>Candidozyma</taxon>
    </lineage>
</organism>
<protein>
    <recommendedName>
        <fullName evidence="8">Golgi to ER traffic protein 2</fullName>
    </recommendedName>
</protein>
<dbReference type="EMBL" id="CP076749">
    <property type="protein sequence ID" value="QWW22397.1"/>
    <property type="molecule type" value="Genomic_DNA"/>
</dbReference>
<comment type="subcellular location">
    <subcellularLocation>
        <location evidence="8">Endoplasmic reticulum membrane</location>
        <topology evidence="8">Multi-pass membrane protein</topology>
    </subcellularLocation>
    <subcellularLocation>
        <location evidence="8">Golgi apparatus membrane</location>
        <topology evidence="8">Multi-pass membrane protein</topology>
    </subcellularLocation>
</comment>
<dbReference type="GO" id="GO:0000139">
    <property type="term" value="C:Golgi membrane"/>
    <property type="evidence" value="ECO:0007669"/>
    <property type="project" value="UniProtKB-SubCell"/>
</dbReference>
<comment type="similarity">
    <text evidence="8">Belongs to the GET2 family.</text>
</comment>
<reference evidence="12" key="1">
    <citation type="submission" date="2021-06" db="EMBL/GenBank/DDBJ databases">
        <title>Candida auris outbreak in lebanese hospital.</title>
        <authorList>
            <person name="Finianos M."/>
        </authorList>
    </citation>
    <scope>NUCLEOTIDE SEQUENCE</scope>
    <source>
        <strain evidence="12">CA7LBN</strain>
    </source>
</reference>
<dbReference type="InterPro" id="IPR014802">
    <property type="entry name" value="GET2"/>
</dbReference>
<comment type="function">
    <text evidence="8">Required for the post-translational delivery of tail-anchored (TA) proteins to the endoplasmic reticulum. Together with GET1, acts as a membrane receptor for soluble GET3, which recognizes and selectively binds the transmembrane domain of TA proteins in the cytosol. The GET complex cooperates with the HDEL receptor ERD2 to mediate the ATP-dependent retrieval of resident ER proteins that contain a C-terminal H-D-E-L retention signal from the Golgi to the ER.</text>
</comment>
<feature type="coiled-coil region" evidence="9">
    <location>
        <begin position="118"/>
        <end position="145"/>
    </location>
</feature>
<feature type="compositionally biased region" description="Low complexity" evidence="10">
    <location>
        <begin position="207"/>
        <end position="217"/>
    </location>
</feature>
<feature type="region of interest" description="Disordered" evidence="10">
    <location>
        <begin position="153"/>
        <end position="235"/>
    </location>
</feature>
<evidence type="ECO:0000313" key="12">
    <source>
        <dbReference type="EMBL" id="QWW22397.1"/>
    </source>
</evidence>
<evidence type="ECO:0000256" key="5">
    <source>
        <dbReference type="ARBA" id="ARBA00022989"/>
    </source>
</evidence>
<name>A0A8F2W008_CANAR</name>
<keyword evidence="4 8" id="KW-0931">ER-Golgi transport</keyword>
<accession>A0A8F2W008</accession>
<dbReference type="Pfam" id="PF08690">
    <property type="entry name" value="GET2"/>
    <property type="match status" value="1"/>
</dbReference>
<dbReference type="InterPro" id="IPR013962">
    <property type="entry name" value="DASH_Dam1"/>
</dbReference>
<dbReference type="Pfam" id="PF08653">
    <property type="entry name" value="DASH_Dam1"/>
    <property type="match status" value="1"/>
</dbReference>
<feature type="transmembrane region" description="Helical" evidence="11">
    <location>
        <begin position="579"/>
        <end position="599"/>
    </location>
</feature>
<keyword evidence="2 8" id="KW-0812">Transmembrane</keyword>
<dbReference type="GO" id="GO:0045048">
    <property type="term" value="P:protein insertion into ER membrane"/>
    <property type="evidence" value="ECO:0007669"/>
    <property type="project" value="UniProtKB-UniRule"/>
</dbReference>
<evidence type="ECO:0000256" key="3">
    <source>
        <dbReference type="ARBA" id="ARBA00022824"/>
    </source>
</evidence>
<dbReference type="PANTHER" id="PTHR28263:SF1">
    <property type="entry name" value="GOLGI TO ER TRAFFIC PROTEIN 2"/>
    <property type="match status" value="1"/>
</dbReference>
<keyword evidence="5 8" id="KW-1133">Transmembrane helix</keyword>
<comment type="caution">
    <text evidence="8">Lacks conserved residue(s) required for the propagation of feature annotation.</text>
</comment>
<dbReference type="GO" id="GO:0005789">
    <property type="term" value="C:endoplasmic reticulum membrane"/>
    <property type="evidence" value="ECO:0007669"/>
    <property type="project" value="UniProtKB-SubCell"/>
</dbReference>
<dbReference type="GO" id="GO:0072686">
    <property type="term" value="C:mitotic spindle"/>
    <property type="evidence" value="ECO:0007669"/>
    <property type="project" value="InterPro"/>
</dbReference>
<sequence length="600" mass="66590">MSSRPNTPGNRRRDSSRKSHRSSGLHLILPPSPNVHYPITEESTPLESDRNIERLENLSESAAQLSHNMTELSKIHNAVNTQFNEPFASFLYGLFLTMFCNSFPGCPTYEQFESILKARNNEQKIEELNGRISKAKEENARLQQLIAQAGPQRVTSASIGDVTRTTPYSRARLQRPNVRTGLYPTPTRKKVTVAQDDTSTSESFADTSATKTSSSSKIPQPSVQTGTGPNLNQPPRYMRGLFDKTPTNNIARGNQRLIFSDIFIQRSNYISFPALEFLVFALQTTAFNIAELTVLSISSMSELSAEEKRRILRERRQAKMAKGNATNRLNEILSQGASVKTNAKSVLDEDVKPTTPQPELKSSGTPLHDDPEVPDISTLLQSNAADSTNDSAPDMDEMFKKIFSGALGQNPQAAEGDAQGENQNPFISQIMQMMSEGTGEEADSAKTDAQSSFNAQMVQYRAYQERKIKVHLLIIRYIIHIANFLFHYTTVPSFQSSPHLYIRGLNADVRSQAFFTYFLAFEIVFISAYFGILASKGLLGANTKKHFISKALNFGSLVLPSITRYRHLIESILVYSEGVGIFAGDVALIVVLFGVVSLYG</sequence>
<dbReference type="GO" id="GO:0006890">
    <property type="term" value="P:retrograde vesicle-mediated transport, Golgi to endoplasmic reticulum"/>
    <property type="evidence" value="ECO:0007669"/>
    <property type="project" value="TreeGrafter"/>
</dbReference>
<keyword evidence="7 8" id="KW-0472">Membrane</keyword>
<evidence type="ECO:0000256" key="8">
    <source>
        <dbReference type="HAMAP-Rule" id="MF_03114"/>
    </source>
</evidence>
<feature type="compositionally biased region" description="Polar residues" evidence="10">
    <location>
        <begin position="195"/>
        <end position="206"/>
    </location>
</feature>
<feature type="transmembrane region" description="Helical" evidence="11">
    <location>
        <begin position="474"/>
        <end position="494"/>
    </location>
</feature>
<dbReference type="InterPro" id="IPR028143">
    <property type="entry name" value="Get2/sif1"/>
</dbReference>
<evidence type="ECO:0000256" key="6">
    <source>
        <dbReference type="ARBA" id="ARBA00023034"/>
    </source>
</evidence>
<proteinExistence type="inferred from homology"/>
<keyword evidence="1 8" id="KW-0813">Transport</keyword>
<feature type="transmembrane region" description="Helical" evidence="11">
    <location>
        <begin position="514"/>
        <end position="535"/>
    </location>
</feature>
<feature type="topological domain" description="Cytoplasmic" evidence="8">
    <location>
        <begin position="1"/>
        <end position="467"/>
    </location>
</feature>
<dbReference type="PANTHER" id="PTHR28263">
    <property type="entry name" value="GOLGI TO ER TRAFFIC PROTEIN 2"/>
    <property type="match status" value="1"/>
</dbReference>
<evidence type="ECO:0000256" key="11">
    <source>
        <dbReference type="SAM" id="Phobius"/>
    </source>
</evidence>
<comment type="subunit">
    <text evidence="8">Component of the Golgi to ER traffic (GET) complex, which is composed of GET1, GET2 and GET3. Within the complex, GET1 and GET2 form a heterotetramer which is stabilized by phosphatidylinositol binding and which binds to the GET3 homodimer.</text>
</comment>
<dbReference type="GO" id="GO:0008608">
    <property type="term" value="P:attachment of spindle microtubules to kinetochore"/>
    <property type="evidence" value="ECO:0007669"/>
    <property type="project" value="InterPro"/>
</dbReference>
<feature type="compositionally biased region" description="Polar residues" evidence="10">
    <location>
        <begin position="218"/>
        <end position="233"/>
    </location>
</feature>
<evidence type="ECO:0000256" key="2">
    <source>
        <dbReference type="ARBA" id="ARBA00022692"/>
    </source>
</evidence>
<evidence type="ECO:0000256" key="4">
    <source>
        <dbReference type="ARBA" id="ARBA00022892"/>
    </source>
</evidence>